<keyword evidence="2" id="KW-1185">Reference proteome</keyword>
<protein>
    <submittedName>
        <fullName evidence="1">Uncharacterized protein</fullName>
    </submittedName>
</protein>
<reference evidence="1 2" key="1">
    <citation type="journal article" date="2021" name="Microorganisms">
        <title>Bacterial Dimethylsulfoniopropionate Biosynthesis in the East China Sea.</title>
        <authorList>
            <person name="Liu J."/>
            <person name="Zhang Y."/>
            <person name="Liu J."/>
            <person name="Zhong H."/>
            <person name="Williams B.T."/>
            <person name="Zheng Y."/>
            <person name="Curson A.R.J."/>
            <person name="Sun C."/>
            <person name="Sun H."/>
            <person name="Song D."/>
            <person name="Wagner Mackenzie B."/>
            <person name="Bermejo Martinez A."/>
            <person name="Todd J.D."/>
            <person name="Zhang X.H."/>
        </authorList>
    </citation>
    <scope>NUCLEOTIDE SEQUENCE [LARGE SCALE GENOMIC DNA]</scope>
    <source>
        <strain evidence="1 2">ESS08</strain>
    </source>
</reference>
<evidence type="ECO:0000313" key="1">
    <source>
        <dbReference type="EMBL" id="MBS8266005.1"/>
    </source>
</evidence>
<dbReference type="AlphaFoldDB" id="A0A944GYP8"/>
<proteinExistence type="predicted"/>
<sequence>MHCLFFHKNRMADGNVTDTARPYPEVNATLFRTSAHKAISLMEDVNLVMTKITSSTSYSSELMAAAQQSNQKEVERLIQSSGIKKKPKITYNPDGLTMNFVDYAGDKECCHIITQLRWE</sequence>
<dbReference type="EMBL" id="QTKX01000002">
    <property type="protein sequence ID" value="MBS8266005.1"/>
    <property type="molecule type" value="Genomic_DNA"/>
</dbReference>
<gene>
    <name evidence="1" type="ORF">DYI25_16380</name>
</gene>
<organism evidence="1 2">
    <name type="scientific">Mesobacillus boroniphilus</name>
    <dbReference type="NCBI Taxonomy" id="308892"/>
    <lineage>
        <taxon>Bacteria</taxon>
        <taxon>Bacillati</taxon>
        <taxon>Bacillota</taxon>
        <taxon>Bacilli</taxon>
        <taxon>Bacillales</taxon>
        <taxon>Bacillaceae</taxon>
        <taxon>Mesobacillus</taxon>
    </lineage>
</organism>
<evidence type="ECO:0000313" key="2">
    <source>
        <dbReference type="Proteomes" id="UP000761411"/>
    </source>
</evidence>
<dbReference type="InterPro" id="IPR058870">
    <property type="entry name" value="YuzC"/>
</dbReference>
<name>A0A944GYP8_9BACI</name>
<dbReference type="RefSeq" id="WP_213370807.1">
    <property type="nucleotide sequence ID" value="NZ_QTKX01000002.1"/>
</dbReference>
<dbReference type="Proteomes" id="UP000761411">
    <property type="component" value="Unassembled WGS sequence"/>
</dbReference>
<comment type="caution">
    <text evidence="1">The sequence shown here is derived from an EMBL/GenBank/DDBJ whole genome shotgun (WGS) entry which is preliminary data.</text>
</comment>
<dbReference type="Pfam" id="PF26344">
    <property type="entry name" value="YuzC"/>
    <property type="match status" value="1"/>
</dbReference>
<accession>A0A944GYP8</accession>